<evidence type="ECO:0000259" key="4">
    <source>
        <dbReference type="Pfam" id="PF16363"/>
    </source>
</evidence>
<dbReference type="EMBL" id="AGNK02000029">
    <property type="status" value="NOT_ANNOTATED_CDS"/>
    <property type="molecule type" value="Genomic_DNA"/>
</dbReference>
<dbReference type="EnsemblPlants" id="KQL27995">
    <property type="protein sequence ID" value="KQL27995"/>
    <property type="gene ID" value="SETIT_019226mg"/>
</dbReference>
<dbReference type="Gene3D" id="3.90.25.10">
    <property type="entry name" value="UDP-galactose 4-epimerase, domain 1"/>
    <property type="match status" value="1"/>
</dbReference>
<evidence type="ECO:0000256" key="1">
    <source>
        <dbReference type="ARBA" id="ARBA00001911"/>
    </source>
</evidence>
<organism evidence="5 6">
    <name type="scientific">Setaria italica</name>
    <name type="common">Foxtail millet</name>
    <name type="synonym">Panicum italicum</name>
    <dbReference type="NCBI Taxonomy" id="4555"/>
    <lineage>
        <taxon>Eukaryota</taxon>
        <taxon>Viridiplantae</taxon>
        <taxon>Streptophyta</taxon>
        <taxon>Embryophyta</taxon>
        <taxon>Tracheophyta</taxon>
        <taxon>Spermatophyta</taxon>
        <taxon>Magnoliopsida</taxon>
        <taxon>Liliopsida</taxon>
        <taxon>Poales</taxon>
        <taxon>Poaceae</taxon>
        <taxon>PACMAD clade</taxon>
        <taxon>Panicoideae</taxon>
        <taxon>Panicodae</taxon>
        <taxon>Paniceae</taxon>
        <taxon>Cenchrinae</taxon>
        <taxon>Setaria</taxon>
    </lineage>
</organism>
<keyword evidence="2" id="KW-0520">NAD</keyword>
<reference evidence="5" key="2">
    <citation type="submission" date="2018-08" db="UniProtKB">
        <authorList>
            <consortium name="EnsemblPlants"/>
        </authorList>
    </citation>
    <scope>IDENTIFICATION</scope>
    <source>
        <strain evidence="5">Yugu1</strain>
    </source>
</reference>
<reference evidence="6" key="1">
    <citation type="journal article" date="2012" name="Nat. Biotechnol.">
        <title>Reference genome sequence of the model plant Setaria.</title>
        <authorList>
            <person name="Bennetzen J.L."/>
            <person name="Schmutz J."/>
            <person name="Wang H."/>
            <person name="Percifield R."/>
            <person name="Hawkins J."/>
            <person name="Pontaroli A.C."/>
            <person name="Estep M."/>
            <person name="Feng L."/>
            <person name="Vaughn J.N."/>
            <person name="Grimwood J."/>
            <person name="Jenkins J."/>
            <person name="Barry K."/>
            <person name="Lindquist E."/>
            <person name="Hellsten U."/>
            <person name="Deshpande S."/>
            <person name="Wang X."/>
            <person name="Wu X."/>
            <person name="Mitros T."/>
            <person name="Triplett J."/>
            <person name="Yang X."/>
            <person name="Ye C.Y."/>
            <person name="Mauro-Herrera M."/>
            <person name="Wang L."/>
            <person name="Li P."/>
            <person name="Sharma M."/>
            <person name="Sharma R."/>
            <person name="Ronald P.C."/>
            <person name="Panaud O."/>
            <person name="Kellogg E.A."/>
            <person name="Brutnell T.P."/>
            <person name="Doust A.N."/>
            <person name="Tuskan G.A."/>
            <person name="Rokhsar D."/>
            <person name="Devos K.M."/>
        </authorList>
    </citation>
    <scope>NUCLEOTIDE SEQUENCE [LARGE SCALE GENOMIC DNA]</scope>
    <source>
        <strain evidence="6">cv. Yugu1</strain>
    </source>
</reference>
<dbReference type="STRING" id="4555.K3YY76"/>
<dbReference type="PANTHER" id="PTHR43000">
    <property type="entry name" value="DTDP-D-GLUCOSE 4,6-DEHYDRATASE-RELATED"/>
    <property type="match status" value="1"/>
</dbReference>
<dbReference type="GO" id="GO:0008460">
    <property type="term" value="F:dTDP-glucose 4,6-dehydratase activity"/>
    <property type="evidence" value="ECO:0007669"/>
    <property type="project" value="InterPro"/>
</dbReference>
<name>K3YY76_SETIT</name>
<dbReference type="Gramene" id="KQL27995">
    <property type="protein sequence ID" value="KQL27995"/>
    <property type="gene ID" value="SETIT_019226mg"/>
</dbReference>
<dbReference type="Pfam" id="PF16363">
    <property type="entry name" value="GDP_Man_Dehyd"/>
    <property type="match status" value="1"/>
</dbReference>
<keyword evidence="6" id="KW-1185">Reference proteome</keyword>
<keyword evidence="3" id="KW-0456">Lyase</keyword>
<evidence type="ECO:0000256" key="3">
    <source>
        <dbReference type="ARBA" id="ARBA00023239"/>
    </source>
</evidence>
<accession>K3YY76</accession>
<dbReference type="AlphaFoldDB" id="K3YY76"/>
<dbReference type="InParanoid" id="K3YY76"/>
<evidence type="ECO:0000313" key="6">
    <source>
        <dbReference type="Proteomes" id="UP000004995"/>
    </source>
</evidence>
<dbReference type="OMA" id="DICGLFN"/>
<dbReference type="InterPro" id="IPR016040">
    <property type="entry name" value="NAD(P)-bd_dom"/>
</dbReference>
<evidence type="ECO:0000256" key="2">
    <source>
        <dbReference type="ARBA" id="ARBA00023027"/>
    </source>
</evidence>
<dbReference type="InterPro" id="IPR036291">
    <property type="entry name" value="NAD(P)-bd_dom_sf"/>
</dbReference>
<dbReference type="SUPFAM" id="SSF51735">
    <property type="entry name" value="NAD(P)-binding Rossmann-fold domains"/>
    <property type="match status" value="2"/>
</dbReference>
<dbReference type="CDD" id="cd05246">
    <property type="entry name" value="dTDP_GD_SDR_e"/>
    <property type="match status" value="1"/>
</dbReference>
<dbReference type="Proteomes" id="UP000004995">
    <property type="component" value="Unassembled WGS sequence"/>
</dbReference>
<comment type="cofactor">
    <cofactor evidence="1">
        <name>NAD(+)</name>
        <dbReference type="ChEBI" id="CHEBI:57540"/>
    </cofactor>
</comment>
<proteinExistence type="predicted"/>
<protein>
    <recommendedName>
        <fullName evidence="4">NAD(P)-binding domain-containing protein</fullName>
    </recommendedName>
</protein>
<sequence>MAMPYKPKNILITGAAGFIASHVANRIVKKYPDYKIVILDKLDYCSNLKNLLHISSSPNFKFVKGDIASADLVNFILVTENIDTVMHFAAQTHVDNSFGNSFEFTKNNIYGTHVLLEACRRITGQIKRFIHVSTDEVYGETDEDAVVGNHEASQLLPTNPYAATKAGAEMLVMAYGRSYGLPVITTRGNNVYGPNQFPEKLIPKFILLAMRGEPLPIHGDGSNVRSYLYCEDVAEAFEVILHRGEVGHVYNIGTKKERTVMNVAKDICKLFNLEADKAIKFVDNRPFNDQRYFLDNEKLKSLGWSERTHWEEGLRKTMECMTILDELLPMSIEMAKRNLRGIYNFTNPGVVSHNEILEMYKQYIDHSFKWTNFTLEEQAKVIIAPRSNNEMDASKLKKEFPELLSIKDSLIKHVFEPNRKVPAK</sequence>
<dbReference type="eggNOG" id="KOG0747">
    <property type="taxonomic scope" value="Eukaryota"/>
</dbReference>
<feature type="domain" description="NAD(P)-binding" evidence="4">
    <location>
        <begin position="11"/>
        <end position="317"/>
    </location>
</feature>
<dbReference type="InterPro" id="IPR005888">
    <property type="entry name" value="dTDP_Gluc_deHydtase"/>
</dbReference>
<dbReference type="Gene3D" id="3.40.50.720">
    <property type="entry name" value="NAD(P)-binding Rossmann-like Domain"/>
    <property type="match status" value="2"/>
</dbReference>
<dbReference type="FunFam" id="3.40.50.720:FF:000304">
    <property type="entry name" value="UDP-glucose 4,6-dehydratase"/>
    <property type="match status" value="1"/>
</dbReference>
<dbReference type="GO" id="GO:0009225">
    <property type="term" value="P:nucleotide-sugar metabolic process"/>
    <property type="evidence" value="ECO:0007669"/>
    <property type="project" value="InterPro"/>
</dbReference>
<evidence type="ECO:0000313" key="5">
    <source>
        <dbReference type="EnsemblPlants" id="KQL27995"/>
    </source>
</evidence>
<dbReference type="HOGENOM" id="CLU_007383_1_14_1"/>